<organism evidence="2 3">
    <name type="scientific">Granulicella rosea</name>
    <dbReference type="NCBI Taxonomy" id="474952"/>
    <lineage>
        <taxon>Bacteria</taxon>
        <taxon>Pseudomonadati</taxon>
        <taxon>Acidobacteriota</taxon>
        <taxon>Terriglobia</taxon>
        <taxon>Terriglobales</taxon>
        <taxon>Acidobacteriaceae</taxon>
        <taxon>Granulicella</taxon>
    </lineage>
</organism>
<feature type="transmembrane region" description="Helical" evidence="1">
    <location>
        <begin position="356"/>
        <end position="374"/>
    </location>
</feature>
<reference evidence="2 3" key="1">
    <citation type="submission" date="2017-06" db="EMBL/GenBank/DDBJ databases">
        <authorList>
            <person name="Kim H.J."/>
            <person name="Triplett B.A."/>
        </authorList>
    </citation>
    <scope>NUCLEOTIDE SEQUENCE [LARGE SCALE GENOMIC DNA]</scope>
    <source>
        <strain evidence="2 3">DSM 18704</strain>
    </source>
</reference>
<evidence type="ECO:0000313" key="2">
    <source>
        <dbReference type="EMBL" id="SNS77968.1"/>
    </source>
</evidence>
<dbReference type="AlphaFoldDB" id="A0A239HA89"/>
<proteinExistence type="predicted"/>
<feature type="transmembrane region" description="Helical" evidence="1">
    <location>
        <begin position="432"/>
        <end position="457"/>
    </location>
</feature>
<feature type="transmembrane region" description="Helical" evidence="1">
    <location>
        <begin position="181"/>
        <end position="198"/>
    </location>
</feature>
<dbReference type="Proteomes" id="UP000198356">
    <property type="component" value="Unassembled WGS sequence"/>
</dbReference>
<sequence>MNALTLSTSQMAPEVGGCLLAVATFSLVLFCPGYVFAWAFDFFEFRARSTAERVVWSVPLSLCVVTIAAVLVGKLLSVEVLCWLAGAFGLAFGGTVVREARGGGGETGLGRSGRWALAMLAGWTLFAIFELIDLPVGARLYMSSAVYDHALRTAFVDAVARTGVPPVNPLYWPGHASTMRYYYFWYVLCAVVVKLAGVSARSALIASCVWSGYGLASLIALFTRYFDDVPPARVRQRVLTGLALLTVTGFDLLPVLGSVAAGKSLADPEWWAQDQVTSWMDALLWAPHHMAAVIACLTGFLLIWVEGERRRWLVAVVAGAGFAGAFGLSTWVALGFAILMCGWLAWLLATGSRRRASLLLAAGAVAAVLLLPYLRELRGADQAAVATTAGSPAPATHLLGFGPRRILSSGILSSVPGFRSLRETHPYGEEQLAGIVLLAPGYVLELGFFGVVLVLGLRRWRILGEANRTGLALAIACLILTGLVRSTVIANNDFAMRVTLVAQFLLLLLAARMFGGWKGDARLAMLALAGFGVLGTVVQAVWLRGFLPFEESRQRAGYVDLAERNAAFHTAFNEMGQRVPRDAVIAYRPETLDFYNLVVTLNLGRQALNAIPECNTAFGGSAVPCAGIRKNLASIYDAVKLPGPEAQNLCRSMNADYLVATRWDAVWTRPGSWAWTLPPVVATDAVHIVSCGR</sequence>
<keyword evidence="1" id="KW-0812">Transmembrane</keyword>
<feature type="transmembrane region" description="Helical" evidence="1">
    <location>
        <begin position="204"/>
        <end position="226"/>
    </location>
</feature>
<protein>
    <submittedName>
        <fullName evidence="2">Uncharacterized protein</fullName>
    </submittedName>
</protein>
<evidence type="ECO:0000313" key="3">
    <source>
        <dbReference type="Proteomes" id="UP000198356"/>
    </source>
</evidence>
<feature type="transmembrane region" description="Helical" evidence="1">
    <location>
        <begin position="282"/>
        <end position="305"/>
    </location>
</feature>
<feature type="transmembrane region" description="Helical" evidence="1">
    <location>
        <begin position="238"/>
        <end position="262"/>
    </location>
</feature>
<keyword evidence="3" id="KW-1185">Reference proteome</keyword>
<feature type="transmembrane region" description="Helical" evidence="1">
    <location>
        <begin position="469"/>
        <end position="488"/>
    </location>
</feature>
<feature type="transmembrane region" description="Helical" evidence="1">
    <location>
        <begin position="334"/>
        <end position="349"/>
    </location>
</feature>
<feature type="transmembrane region" description="Helical" evidence="1">
    <location>
        <begin position="117"/>
        <end position="136"/>
    </location>
</feature>
<feature type="transmembrane region" description="Helical" evidence="1">
    <location>
        <begin position="494"/>
        <end position="511"/>
    </location>
</feature>
<evidence type="ECO:0000256" key="1">
    <source>
        <dbReference type="SAM" id="Phobius"/>
    </source>
</evidence>
<dbReference type="EMBL" id="FZOU01000002">
    <property type="protein sequence ID" value="SNS77968.1"/>
    <property type="molecule type" value="Genomic_DNA"/>
</dbReference>
<feature type="transmembrane region" description="Helical" evidence="1">
    <location>
        <begin position="53"/>
        <end position="73"/>
    </location>
</feature>
<feature type="transmembrane region" description="Helical" evidence="1">
    <location>
        <begin position="523"/>
        <end position="543"/>
    </location>
</feature>
<feature type="transmembrane region" description="Helical" evidence="1">
    <location>
        <begin position="80"/>
        <end position="97"/>
    </location>
</feature>
<feature type="transmembrane region" description="Helical" evidence="1">
    <location>
        <begin position="312"/>
        <end position="328"/>
    </location>
</feature>
<accession>A0A239HA89</accession>
<keyword evidence="1" id="KW-1133">Transmembrane helix</keyword>
<gene>
    <name evidence="2" type="ORF">SAMN05421770_102293</name>
</gene>
<keyword evidence="1" id="KW-0472">Membrane</keyword>
<name>A0A239HA89_9BACT</name>